<dbReference type="PROSITE" id="PS51999">
    <property type="entry name" value="ZF_GRF"/>
    <property type="match status" value="2"/>
</dbReference>
<dbReference type="AlphaFoldDB" id="A0A5B7C4E9"/>
<gene>
    <name evidence="9" type="ORF">Din_045256</name>
</gene>
<feature type="region of interest" description="Disordered" evidence="6">
    <location>
        <begin position="1"/>
        <end position="27"/>
    </location>
</feature>
<reference evidence="9" key="1">
    <citation type="submission" date="2019-08" db="EMBL/GenBank/DDBJ databases">
        <title>Reference gene set and small RNA set construction with multiple tissues from Davidia involucrata Baill.</title>
        <authorList>
            <person name="Yang H."/>
            <person name="Zhou C."/>
            <person name="Li G."/>
            <person name="Wang J."/>
            <person name="Gao P."/>
            <person name="Wang M."/>
            <person name="Wang R."/>
            <person name="Zhao Y."/>
        </authorList>
    </citation>
    <scope>NUCLEOTIDE SEQUENCE</scope>
    <source>
        <tissue evidence="9">Mixed with DoveR01_LX</tissue>
    </source>
</reference>
<keyword evidence="5" id="KW-0175">Coiled coil</keyword>
<name>A0A5B7C4E9_DAVIN</name>
<keyword evidence="3" id="KW-0862">Zinc</keyword>
<dbReference type="EMBL" id="GHES01045256">
    <property type="protein sequence ID" value="MPA75815.1"/>
    <property type="molecule type" value="Transcribed_RNA"/>
</dbReference>
<protein>
    <submittedName>
        <fullName evidence="9">Uncharacterized protein</fullName>
    </submittedName>
</protein>
<dbReference type="Pfam" id="PF06839">
    <property type="entry name" value="Zn_ribbon_GRF"/>
    <property type="match status" value="2"/>
</dbReference>
<organism evidence="9">
    <name type="scientific">Davidia involucrata</name>
    <name type="common">Dove tree</name>
    <dbReference type="NCBI Taxonomy" id="16924"/>
    <lineage>
        <taxon>Eukaryota</taxon>
        <taxon>Viridiplantae</taxon>
        <taxon>Streptophyta</taxon>
        <taxon>Embryophyta</taxon>
        <taxon>Tracheophyta</taxon>
        <taxon>Spermatophyta</taxon>
        <taxon>Magnoliopsida</taxon>
        <taxon>eudicotyledons</taxon>
        <taxon>Gunneridae</taxon>
        <taxon>Pentapetalae</taxon>
        <taxon>asterids</taxon>
        <taxon>Cornales</taxon>
        <taxon>Nyssaceae</taxon>
        <taxon>Davidia</taxon>
    </lineage>
</organism>
<sequence>MIFESAESVGSNSSTSQSQSPNRASTNFASKMQGDICFHCKDRGHWARDCPKKTPKKPEPSSVSQDLPMVQCSCGSGICVVRISSTEKNPGRKFYSCPRNFDSKCGFFKWCDMVRSDEISDAPECDCGAGICRISTETSGPNAGRKSFVCPIKKGQGACEFFRWQDTRTTTTPITRVNESVGSPQSTLTTCHDTSPSNSNLVLGGDSCNQGIEVESPVAVTLEHSQNLGAFSRQSRKDRVGLGEFKEQDTSDEPAFDEPSRKHNKLLGHGALNINGSIYDFTTQCLDVPRAKSVDALMEKTPQASVLTFEVEIHHRKAEFSRQISIVGATLPGASSTYSYIWSSALHMTSVPLKQDCLTDAIHQILGLHVQGWWGRLAFPPSRCLTVPTCMLDVDASTIIPQGTSVAERPETNRPSLHTPCLDAGPLDVVLCEPSHVKSSPKIVSANIITQSILEAFQQAAMRIQNDLITLLESMDFHDHKCMVREAESTFSALECISINDQLFREKIKEFIYCAASLDAMESSICNDLSYEKLVEQYKSEKLQLDNVSRLHAEATDALKASNELIQLLGEEASRVRNLLFQIETKLSCCQAENVDLEARLAQISEDMLETKQSFEVASKEVEASEQREVERDAAKVAFEKARSQLRASTML</sequence>
<feature type="domain" description="GRF-type" evidence="8">
    <location>
        <begin position="72"/>
        <end position="114"/>
    </location>
</feature>
<dbReference type="GO" id="GO:0003676">
    <property type="term" value="F:nucleic acid binding"/>
    <property type="evidence" value="ECO:0007669"/>
    <property type="project" value="InterPro"/>
</dbReference>
<dbReference type="SUPFAM" id="SSF57756">
    <property type="entry name" value="Retrovirus zinc finger-like domains"/>
    <property type="match status" value="1"/>
</dbReference>
<dbReference type="SMART" id="SM00343">
    <property type="entry name" value="ZnF_C2HC"/>
    <property type="match status" value="1"/>
</dbReference>
<feature type="domain" description="GRF-type" evidence="8">
    <location>
        <begin position="125"/>
        <end position="168"/>
    </location>
</feature>
<dbReference type="GO" id="GO:0008270">
    <property type="term" value="F:zinc ion binding"/>
    <property type="evidence" value="ECO:0007669"/>
    <property type="project" value="UniProtKB-KW"/>
</dbReference>
<feature type="coiled-coil region" evidence="5">
    <location>
        <begin position="587"/>
        <end position="614"/>
    </location>
</feature>
<evidence type="ECO:0000256" key="5">
    <source>
        <dbReference type="SAM" id="Coils"/>
    </source>
</evidence>
<accession>A0A5B7C4E9</accession>
<evidence type="ECO:0000256" key="3">
    <source>
        <dbReference type="ARBA" id="ARBA00022833"/>
    </source>
</evidence>
<evidence type="ECO:0000259" key="8">
    <source>
        <dbReference type="PROSITE" id="PS51999"/>
    </source>
</evidence>
<dbReference type="PANTHER" id="PTHR33680">
    <property type="entry name" value="OS07G0190500 PROTEIN"/>
    <property type="match status" value="1"/>
</dbReference>
<feature type="compositionally biased region" description="Low complexity" evidence="6">
    <location>
        <begin position="8"/>
        <end position="25"/>
    </location>
</feature>
<dbReference type="PANTHER" id="PTHR33680:SF1">
    <property type="entry name" value="OS05G0489500 PROTEIN"/>
    <property type="match status" value="1"/>
</dbReference>
<dbReference type="Pfam" id="PF00098">
    <property type="entry name" value="zf-CCHC"/>
    <property type="match status" value="1"/>
</dbReference>
<dbReference type="InterPro" id="IPR036875">
    <property type="entry name" value="Znf_CCHC_sf"/>
</dbReference>
<evidence type="ECO:0000259" key="7">
    <source>
        <dbReference type="PROSITE" id="PS50158"/>
    </source>
</evidence>
<proteinExistence type="predicted"/>
<dbReference type="Gene3D" id="4.10.60.10">
    <property type="entry name" value="Zinc finger, CCHC-type"/>
    <property type="match status" value="1"/>
</dbReference>
<evidence type="ECO:0000256" key="4">
    <source>
        <dbReference type="PROSITE-ProRule" id="PRU00047"/>
    </source>
</evidence>
<keyword evidence="1" id="KW-0479">Metal-binding</keyword>
<feature type="domain" description="CCHC-type" evidence="7">
    <location>
        <begin position="37"/>
        <end position="52"/>
    </location>
</feature>
<dbReference type="InterPro" id="IPR001878">
    <property type="entry name" value="Znf_CCHC"/>
</dbReference>
<keyword evidence="2 4" id="KW-0863">Zinc-finger</keyword>
<evidence type="ECO:0000313" key="9">
    <source>
        <dbReference type="EMBL" id="MPA75815.1"/>
    </source>
</evidence>
<dbReference type="PROSITE" id="PS50158">
    <property type="entry name" value="ZF_CCHC"/>
    <property type="match status" value="1"/>
</dbReference>
<evidence type="ECO:0000256" key="6">
    <source>
        <dbReference type="SAM" id="MobiDB-lite"/>
    </source>
</evidence>
<evidence type="ECO:0000256" key="1">
    <source>
        <dbReference type="ARBA" id="ARBA00022723"/>
    </source>
</evidence>
<dbReference type="InterPro" id="IPR010666">
    <property type="entry name" value="Znf_GRF"/>
</dbReference>
<evidence type="ECO:0000256" key="2">
    <source>
        <dbReference type="ARBA" id="ARBA00022771"/>
    </source>
</evidence>